<evidence type="ECO:0000256" key="4">
    <source>
        <dbReference type="ARBA" id="ARBA00023004"/>
    </source>
</evidence>
<dbReference type="OrthoDB" id="3829284at2"/>
<keyword evidence="4" id="KW-0408">Iron</keyword>
<comment type="similarity">
    <text evidence="6">Belongs to the BsaP family.</text>
</comment>
<comment type="cofactor">
    <cofactor evidence="1">
        <name>iron-sulfur cluster</name>
        <dbReference type="ChEBI" id="CHEBI:30408"/>
    </cofactor>
</comment>
<evidence type="ECO:0000256" key="3">
    <source>
        <dbReference type="ARBA" id="ARBA00022756"/>
    </source>
</evidence>
<evidence type="ECO:0000313" key="9">
    <source>
        <dbReference type="EMBL" id="OPC81199.1"/>
    </source>
</evidence>
<protein>
    <recommendedName>
        <fullName evidence="7">Biotin synthase auxiliary protein</fullName>
    </recommendedName>
</protein>
<organism evidence="9 10">
    <name type="scientific">Embleya scabrispora</name>
    <dbReference type="NCBI Taxonomy" id="159449"/>
    <lineage>
        <taxon>Bacteria</taxon>
        <taxon>Bacillati</taxon>
        <taxon>Actinomycetota</taxon>
        <taxon>Actinomycetes</taxon>
        <taxon>Kitasatosporales</taxon>
        <taxon>Streptomycetaceae</taxon>
        <taxon>Embleya</taxon>
    </lineage>
</organism>
<evidence type="ECO:0000256" key="1">
    <source>
        <dbReference type="ARBA" id="ARBA00001915"/>
    </source>
</evidence>
<comment type="function">
    <text evidence="5">Required for the activity of the biotin synthase BioB.</text>
</comment>
<dbReference type="EMBL" id="MWQN01000001">
    <property type="protein sequence ID" value="OPC81199.1"/>
    <property type="molecule type" value="Genomic_DNA"/>
</dbReference>
<keyword evidence="3" id="KW-0093">Biotin biosynthesis</keyword>
<evidence type="ECO:0000256" key="6">
    <source>
        <dbReference type="ARBA" id="ARBA00093780"/>
    </source>
</evidence>
<evidence type="ECO:0000313" key="10">
    <source>
        <dbReference type="Proteomes" id="UP000190037"/>
    </source>
</evidence>
<reference evidence="9 10" key="1">
    <citation type="submission" date="2017-03" db="EMBL/GenBank/DDBJ databases">
        <title>Draft genome sequence of Streptomyces scabrisporus NF3, endophyte isolated from Amphipterygium adstringens.</title>
        <authorList>
            <person name="Vazquez M."/>
            <person name="Ceapa C.D."/>
            <person name="Rodriguez Luna D."/>
            <person name="Sanchez Esquivel S."/>
        </authorList>
    </citation>
    <scope>NUCLEOTIDE SEQUENCE [LARGE SCALE GENOMIC DNA]</scope>
    <source>
        <strain evidence="9 10">NF3</strain>
    </source>
</reference>
<keyword evidence="10" id="KW-1185">Reference proteome</keyword>
<dbReference type="Proteomes" id="UP000190037">
    <property type="component" value="Unassembled WGS sequence"/>
</dbReference>
<dbReference type="STRING" id="159449.B4N89_09780"/>
<dbReference type="AlphaFoldDB" id="A0A1T3NWG3"/>
<sequence>MTTIAAFCDHCGEQLAGAAHDDCARRRELEPPRYCGRCRRRMTVQVTPRGWTAKCVEHGVLTSS</sequence>
<proteinExistence type="inferred from homology"/>
<evidence type="ECO:0000259" key="8">
    <source>
        <dbReference type="Pfam" id="PF26519"/>
    </source>
</evidence>
<evidence type="ECO:0000256" key="5">
    <source>
        <dbReference type="ARBA" id="ARBA00093761"/>
    </source>
</evidence>
<evidence type="ECO:0000256" key="7">
    <source>
        <dbReference type="ARBA" id="ARBA00093796"/>
    </source>
</evidence>
<comment type="caution">
    <text evidence="9">The sequence shown here is derived from an EMBL/GenBank/DDBJ whole genome shotgun (WGS) entry which is preliminary data.</text>
</comment>
<feature type="domain" description="Biotin synthase auxiliary protein C-terminal" evidence="8">
    <location>
        <begin position="42"/>
        <end position="64"/>
    </location>
</feature>
<gene>
    <name evidence="9" type="ORF">B4N89_09780</name>
</gene>
<dbReference type="RefSeq" id="WP_078975504.1">
    <property type="nucleotide sequence ID" value="NZ_MWQN01000001.1"/>
</dbReference>
<dbReference type="InterPro" id="IPR058605">
    <property type="entry name" value="BsaP_C"/>
</dbReference>
<name>A0A1T3NWG3_9ACTN</name>
<keyword evidence="2" id="KW-0479">Metal-binding</keyword>
<evidence type="ECO:0000256" key="2">
    <source>
        <dbReference type="ARBA" id="ARBA00022723"/>
    </source>
</evidence>
<dbReference type="Pfam" id="PF26519">
    <property type="entry name" value="BsaP"/>
    <property type="match status" value="1"/>
</dbReference>
<accession>A0A1T3NWG3</accession>